<dbReference type="InterPro" id="IPR005467">
    <property type="entry name" value="His_kinase_dom"/>
</dbReference>
<feature type="transmembrane region" description="Helical" evidence="10">
    <location>
        <begin position="12"/>
        <end position="33"/>
    </location>
</feature>
<evidence type="ECO:0000313" key="14">
    <source>
        <dbReference type="Proteomes" id="UP001465447"/>
    </source>
</evidence>
<protein>
    <recommendedName>
        <fullName evidence="3">histidine kinase</fullName>
        <ecNumber evidence="3">2.7.13.3</ecNumber>
    </recommendedName>
</protein>
<evidence type="ECO:0000256" key="9">
    <source>
        <dbReference type="ARBA" id="ARBA00023136"/>
    </source>
</evidence>
<organism evidence="12">
    <name type="scientific">Macrococcus psychrotolerans</name>
    <dbReference type="NCBI Taxonomy" id="3039389"/>
    <lineage>
        <taxon>Bacteria</taxon>
        <taxon>Bacillati</taxon>
        <taxon>Bacillota</taxon>
        <taxon>Bacilli</taxon>
        <taxon>Bacillales</taxon>
        <taxon>Staphylococcaceae</taxon>
        <taxon>Macrococcus</taxon>
    </lineage>
</organism>
<keyword evidence="10" id="KW-0812">Transmembrane</keyword>
<feature type="transmembrane region" description="Helical" evidence="10">
    <location>
        <begin position="53"/>
        <end position="74"/>
    </location>
</feature>
<evidence type="ECO:0000256" key="2">
    <source>
        <dbReference type="ARBA" id="ARBA00004141"/>
    </source>
</evidence>
<keyword evidence="10" id="KW-1133">Transmembrane helix</keyword>
<feature type="domain" description="Histidine kinase" evidence="11">
    <location>
        <begin position="148"/>
        <end position="337"/>
    </location>
</feature>
<evidence type="ECO:0000313" key="13">
    <source>
        <dbReference type="EMBL" id="WZE70631.1"/>
    </source>
</evidence>
<dbReference type="EMBL" id="CP124591">
    <property type="protein sequence ID" value="WZE70631.1"/>
    <property type="molecule type" value="Genomic_DNA"/>
</dbReference>
<name>A0AAT9P4Q4_9STAP</name>
<evidence type="ECO:0000256" key="3">
    <source>
        <dbReference type="ARBA" id="ARBA00012438"/>
    </source>
</evidence>
<evidence type="ECO:0000256" key="6">
    <source>
        <dbReference type="ARBA" id="ARBA00022741"/>
    </source>
</evidence>
<dbReference type="InterPro" id="IPR003661">
    <property type="entry name" value="HisK_dim/P_dom"/>
</dbReference>
<dbReference type="Proteomes" id="UP001465447">
    <property type="component" value="Chromosome"/>
</dbReference>
<keyword evidence="14" id="KW-1185">Reference proteome</keyword>
<dbReference type="EMBL" id="CP079955">
    <property type="protein sequence ID" value="QYA32588.1"/>
    <property type="molecule type" value="Genomic_DNA"/>
</dbReference>
<dbReference type="SMART" id="SM00387">
    <property type="entry name" value="HATPase_c"/>
    <property type="match status" value="1"/>
</dbReference>
<dbReference type="RefSeq" id="WP_219493101.1">
    <property type="nucleotide sequence ID" value="NZ_CP124591.1"/>
</dbReference>
<reference evidence="12" key="1">
    <citation type="submission" date="2021-07" db="EMBL/GenBank/DDBJ databases">
        <title>Prevalence and characterization of methicillin-resistant Macrococcus spp. in food producing animals and meat in Switzerland in 2019.</title>
        <authorList>
            <person name="Keller J.E."/>
            <person name="Schwendener S."/>
            <person name="Neuenschwander J."/>
            <person name="Overesch G."/>
            <person name="Perreten V."/>
        </authorList>
    </citation>
    <scope>NUCLEOTIDE SEQUENCE</scope>
    <source>
        <strain evidence="12">19Msa1099</strain>
    </source>
</reference>
<evidence type="ECO:0000256" key="4">
    <source>
        <dbReference type="ARBA" id="ARBA00022553"/>
    </source>
</evidence>
<dbReference type="GO" id="GO:0016020">
    <property type="term" value="C:membrane"/>
    <property type="evidence" value="ECO:0007669"/>
    <property type="project" value="UniProtKB-SubCell"/>
</dbReference>
<dbReference type="GO" id="GO:0000155">
    <property type="term" value="F:phosphorelay sensor kinase activity"/>
    <property type="evidence" value="ECO:0007669"/>
    <property type="project" value="InterPro"/>
</dbReference>
<keyword evidence="8" id="KW-0067">ATP-binding</keyword>
<dbReference type="SMART" id="SM00388">
    <property type="entry name" value="HisKA"/>
    <property type="match status" value="1"/>
</dbReference>
<dbReference type="PROSITE" id="PS50109">
    <property type="entry name" value="HIS_KIN"/>
    <property type="match status" value="1"/>
</dbReference>
<dbReference type="InterPro" id="IPR050398">
    <property type="entry name" value="HssS/ArlS-like"/>
</dbReference>
<evidence type="ECO:0000259" key="11">
    <source>
        <dbReference type="PROSITE" id="PS50109"/>
    </source>
</evidence>
<dbReference type="KEGG" id="mpsh:QA539_09065"/>
<reference evidence="13 14" key="2">
    <citation type="submission" date="2023-04" db="EMBL/GenBank/DDBJ databases">
        <title>Macrococci isolated from food, foodproducing animals, and human clinical materials.</title>
        <authorList>
            <person name="Maslanova I."/>
            <person name="Svec P."/>
            <person name="Sedlacek I."/>
            <person name="Novakova D."/>
            <person name="Keller J.E."/>
            <person name="Schwendener S."/>
            <person name="Finstrlova A."/>
            <person name="Botka T."/>
            <person name="Kovarovic V."/>
            <person name="Petras P."/>
            <person name="Perreten V."/>
            <person name="Pantucek R."/>
        </authorList>
    </citation>
    <scope>NUCLEOTIDE SEQUENCE [LARGE SCALE GENOMIC DNA]</scope>
    <source>
        <strain evidence="13 14">CCM 8659</strain>
    </source>
</reference>
<evidence type="ECO:0000256" key="1">
    <source>
        <dbReference type="ARBA" id="ARBA00000085"/>
    </source>
</evidence>
<keyword evidence="6" id="KW-0547">Nucleotide-binding</keyword>
<evidence type="ECO:0000256" key="7">
    <source>
        <dbReference type="ARBA" id="ARBA00022777"/>
    </source>
</evidence>
<dbReference type="PANTHER" id="PTHR45528">
    <property type="entry name" value="SENSOR HISTIDINE KINASE CPXA"/>
    <property type="match status" value="1"/>
</dbReference>
<dbReference type="EC" id="2.7.13.3" evidence="3"/>
<evidence type="ECO:0000313" key="12">
    <source>
        <dbReference type="EMBL" id="QYA32588.1"/>
    </source>
</evidence>
<dbReference type="CDD" id="cd00082">
    <property type="entry name" value="HisKA"/>
    <property type="match status" value="1"/>
</dbReference>
<evidence type="ECO:0000256" key="10">
    <source>
        <dbReference type="SAM" id="Phobius"/>
    </source>
</evidence>
<evidence type="ECO:0000256" key="5">
    <source>
        <dbReference type="ARBA" id="ARBA00022679"/>
    </source>
</evidence>
<dbReference type="InterPro" id="IPR003594">
    <property type="entry name" value="HATPase_dom"/>
</dbReference>
<accession>A0AAU6RKZ6</accession>
<keyword evidence="9 10" id="KW-0472">Membrane</keyword>
<keyword evidence="5" id="KW-0808">Transferase</keyword>
<evidence type="ECO:0000256" key="8">
    <source>
        <dbReference type="ARBA" id="ARBA00022840"/>
    </source>
</evidence>
<dbReference type="AlphaFoldDB" id="A0AAT9P4Q4"/>
<gene>
    <name evidence="12" type="ORF">KYI10_09615</name>
    <name evidence="13" type="ORF">QA539_09065</name>
</gene>
<keyword evidence="4" id="KW-0597">Phosphoprotein</keyword>
<dbReference type="PANTHER" id="PTHR45528:SF9">
    <property type="entry name" value="SENSOR HISTIDINE KINASE YBDK"/>
    <property type="match status" value="1"/>
</dbReference>
<keyword evidence="7 12" id="KW-0418">Kinase</keyword>
<comment type="subcellular location">
    <subcellularLocation>
        <location evidence="2">Membrane</location>
        <topology evidence="2">Multi-pass membrane protein</topology>
    </subcellularLocation>
</comment>
<proteinExistence type="predicted"/>
<dbReference type="GO" id="GO:0005524">
    <property type="term" value="F:ATP binding"/>
    <property type="evidence" value="ECO:0007669"/>
    <property type="project" value="UniProtKB-KW"/>
</dbReference>
<accession>A0AAT9P4Q4</accession>
<sequence>MKNKSLIRKYYFVMSVCIVLIPISFILLNYMFLFIHTTLFSMLNVDKKFSSSFLYVNFYLFYFLLLFIFVIIGAKFFKNTIKRITALDNTLEEIIYKDIYPNKIEVSKNSQDEINLLAQTINKLIDRLRHKEMLLDTNLKTKNEHIQQLSHDINTPLTAITLELYELADDYHIPDEKIEHIYSRINYTSQLVKKVSEATEVDLQNQYLFLDDINISQLLNKSLDKWQYLLEKKQITIMTNIVQNIIWNGDPLLYERLFDNILSNITHHSKTGEISIKLNNSQLIIEDYGVGFTVNSNPPQKSGSGIINSICERMNLGLIITSSKQGTKYVINLKNKSEVSYS</sequence>
<comment type="catalytic activity">
    <reaction evidence="1">
        <text>ATP + protein L-histidine = ADP + protein N-phospho-L-histidine.</text>
        <dbReference type="EC" id="2.7.13.3"/>
    </reaction>
</comment>